<dbReference type="SUPFAM" id="SSF56601">
    <property type="entry name" value="beta-lactamase/transpeptidase-like"/>
    <property type="match status" value="1"/>
</dbReference>
<accession>A0A917IHD9</accession>
<dbReference type="InterPro" id="IPR001967">
    <property type="entry name" value="Peptidase_S11_N"/>
</dbReference>
<organism evidence="2 3">
    <name type="scientific">Microbacterium album</name>
    <dbReference type="NCBI Taxonomy" id="2053191"/>
    <lineage>
        <taxon>Bacteria</taxon>
        <taxon>Bacillati</taxon>
        <taxon>Actinomycetota</taxon>
        <taxon>Actinomycetes</taxon>
        <taxon>Micrococcales</taxon>
        <taxon>Microbacteriaceae</taxon>
        <taxon>Microbacterium</taxon>
    </lineage>
</organism>
<protein>
    <recommendedName>
        <fullName evidence="1">Peptidase S11 D-alanyl-D-alanine carboxypeptidase A N-terminal domain-containing protein</fullName>
    </recommendedName>
</protein>
<gene>
    <name evidence="2" type="ORF">GCM10010921_21920</name>
</gene>
<evidence type="ECO:0000313" key="3">
    <source>
        <dbReference type="Proteomes" id="UP000657592"/>
    </source>
</evidence>
<feature type="domain" description="Peptidase S11 D-alanyl-D-alanine carboxypeptidase A N-terminal" evidence="1">
    <location>
        <begin position="68"/>
        <end position="279"/>
    </location>
</feature>
<dbReference type="InterPro" id="IPR012338">
    <property type="entry name" value="Beta-lactam/transpept-like"/>
</dbReference>
<dbReference type="EMBL" id="BMJY01000009">
    <property type="protein sequence ID" value="GGH46078.1"/>
    <property type="molecule type" value="Genomic_DNA"/>
</dbReference>
<dbReference type="Pfam" id="PF00768">
    <property type="entry name" value="Peptidase_S11"/>
    <property type="match status" value="1"/>
</dbReference>
<reference evidence="2" key="2">
    <citation type="submission" date="2020-09" db="EMBL/GenBank/DDBJ databases">
        <authorList>
            <person name="Sun Q."/>
            <person name="Zhou Y."/>
        </authorList>
    </citation>
    <scope>NUCLEOTIDE SEQUENCE</scope>
    <source>
        <strain evidence="2">CGMCC 1.15794</strain>
    </source>
</reference>
<comment type="caution">
    <text evidence="2">The sequence shown here is derived from an EMBL/GenBank/DDBJ whole genome shotgun (WGS) entry which is preliminary data.</text>
</comment>
<evidence type="ECO:0000313" key="2">
    <source>
        <dbReference type="EMBL" id="GGH46078.1"/>
    </source>
</evidence>
<evidence type="ECO:0000259" key="1">
    <source>
        <dbReference type="Pfam" id="PF00768"/>
    </source>
</evidence>
<reference evidence="2" key="1">
    <citation type="journal article" date="2014" name="Int. J. Syst. Evol. Microbiol.">
        <title>Complete genome sequence of Corynebacterium casei LMG S-19264T (=DSM 44701T), isolated from a smear-ripened cheese.</title>
        <authorList>
            <consortium name="US DOE Joint Genome Institute (JGI-PGF)"/>
            <person name="Walter F."/>
            <person name="Albersmeier A."/>
            <person name="Kalinowski J."/>
            <person name="Ruckert C."/>
        </authorList>
    </citation>
    <scope>NUCLEOTIDE SEQUENCE</scope>
    <source>
        <strain evidence="2">CGMCC 1.15794</strain>
    </source>
</reference>
<dbReference type="GO" id="GO:0009002">
    <property type="term" value="F:serine-type D-Ala-D-Ala carboxypeptidase activity"/>
    <property type="evidence" value="ECO:0007669"/>
    <property type="project" value="InterPro"/>
</dbReference>
<dbReference type="Proteomes" id="UP000657592">
    <property type="component" value="Unassembled WGS sequence"/>
</dbReference>
<dbReference type="AlphaFoldDB" id="A0A917IHD9"/>
<proteinExistence type="predicted"/>
<name>A0A917IHD9_9MICO</name>
<dbReference type="GO" id="GO:0006508">
    <property type="term" value="P:proteolysis"/>
    <property type="evidence" value="ECO:0007669"/>
    <property type="project" value="InterPro"/>
</dbReference>
<dbReference type="Gene3D" id="3.40.710.10">
    <property type="entry name" value="DD-peptidase/beta-lactamase superfamily"/>
    <property type="match status" value="1"/>
</dbReference>
<sequence>MPGLRAHRVQLGAGLAGAGVLGLVLALVLVLAPARPALDGRDLPWPTRGVASVAVGEAVVGGPGSEGPRAMGSIAKLVVALVALDLVPPDGGALQGWHVFDSTDEVIAAHERAAGGAVIDVSAGSALTYREMLEAALVASSNNHTRSLARFVSGDEGQFLDHAREWLRDNGLDGIELADLTGMAPETRATARDLIALSRLALADPLISEIVEMPETRIASAQGSPPRTYVNTNGLLGRFGGVDGLKTGMTDAAGHSIVVTAPVAEGSDEHIIVVILGAPSAAERDTAAAALLAAARSAL</sequence>
<keyword evidence="3" id="KW-1185">Reference proteome</keyword>